<evidence type="ECO:0000256" key="1">
    <source>
        <dbReference type="ARBA" id="ARBA00004629"/>
    </source>
</evidence>
<keyword evidence="8 9" id="KW-0137">Centromere</keyword>
<keyword evidence="6 9" id="KW-0995">Kinetochore</keyword>
<evidence type="ECO:0000256" key="2">
    <source>
        <dbReference type="ARBA" id="ARBA00009062"/>
    </source>
</evidence>
<dbReference type="GO" id="GO:0051301">
    <property type="term" value="P:cell division"/>
    <property type="evidence" value="ECO:0007669"/>
    <property type="project" value="UniProtKB-UniRule"/>
</dbReference>
<evidence type="ECO:0000256" key="3">
    <source>
        <dbReference type="ARBA" id="ARBA00022454"/>
    </source>
</evidence>
<proteinExistence type="inferred from homology"/>
<dbReference type="GO" id="GO:0034501">
    <property type="term" value="P:protein localization to kinetochore"/>
    <property type="evidence" value="ECO:0007669"/>
    <property type="project" value="UniProtKB-UniRule"/>
</dbReference>
<keyword evidence="3 9" id="KW-0158">Chromosome</keyword>
<comment type="subunit">
    <text evidence="9">Component of the RZZ complex.</text>
</comment>
<gene>
    <name evidence="10" type="ORF">RN001_006153</name>
</gene>
<keyword evidence="4 9" id="KW-0132">Cell division</keyword>
<organism evidence="10 11">
    <name type="scientific">Aquatica leii</name>
    <dbReference type="NCBI Taxonomy" id="1421715"/>
    <lineage>
        <taxon>Eukaryota</taxon>
        <taxon>Metazoa</taxon>
        <taxon>Ecdysozoa</taxon>
        <taxon>Arthropoda</taxon>
        <taxon>Hexapoda</taxon>
        <taxon>Insecta</taxon>
        <taxon>Pterygota</taxon>
        <taxon>Neoptera</taxon>
        <taxon>Endopterygota</taxon>
        <taxon>Coleoptera</taxon>
        <taxon>Polyphaga</taxon>
        <taxon>Elateriformia</taxon>
        <taxon>Elateroidea</taxon>
        <taxon>Lampyridae</taxon>
        <taxon>Luciolinae</taxon>
        <taxon>Aquatica</taxon>
    </lineage>
</organism>
<dbReference type="PANTHER" id="PTHR15995">
    <property type="entry name" value="PROTEIN ZWILCH HOMOLOG"/>
    <property type="match status" value="1"/>
</dbReference>
<dbReference type="PANTHER" id="PTHR15995:SF1">
    <property type="entry name" value="PROTEIN ZWILCH HOMOLOG"/>
    <property type="match status" value="1"/>
</dbReference>
<evidence type="ECO:0000256" key="5">
    <source>
        <dbReference type="ARBA" id="ARBA00022776"/>
    </source>
</evidence>
<evidence type="ECO:0000256" key="8">
    <source>
        <dbReference type="ARBA" id="ARBA00023328"/>
    </source>
</evidence>
<dbReference type="GO" id="GO:0007094">
    <property type="term" value="P:mitotic spindle assembly checkpoint signaling"/>
    <property type="evidence" value="ECO:0007669"/>
    <property type="project" value="UniProtKB-UniRule"/>
</dbReference>
<dbReference type="EMBL" id="JARPUR010000002">
    <property type="protein sequence ID" value="KAK4882834.1"/>
    <property type="molecule type" value="Genomic_DNA"/>
</dbReference>
<evidence type="ECO:0000256" key="9">
    <source>
        <dbReference type="RuleBase" id="RU369076"/>
    </source>
</evidence>
<dbReference type="InterPro" id="IPR018630">
    <property type="entry name" value="Zwilch"/>
</dbReference>
<dbReference type="Pfam" id="PF09817">
    <property type="entry name" value="Zwilch"/>
    <property type="match status" value="1"/>
</dbReference>
<name>A0AAN7PDA2_9COLE</name>
<evidence type="ECO:0000256" key="7">
    <source>
        <dbReference type="ARBA" id="ARBA00023306"/>
    </source>
</evidence>
<dbReference type="Proteomes" id="UP001353858">
    <property type="component" value="Unassembled WGS sequence"/>
</dbReference>
<accession>A0AAN7PDA2</accession>
<keyword evidence="5 9" id="KW-0498">Mitosis</keyword>
<reference evidence="11" key="1">
    <citation type="submission" date="2023-01" db="EMBL/GenBank/DDBJ databases">
        <title>Key to firefly adult light organ development and bioluminescence: homeobox transcription factors regulate luciferase expression and transportation to peroxisome.</title>
        <authorList>
            <person name="Fu X."/>
        </authorList>
    </citation>
    <scope>NUCLEOTIDE SEQUENCE [LARGE SCALE GENOMIC DNA]</scope>
</reference>
<dbReference type="Gene3D" id="1.10.287.1880">
    <property type="match status" value="1"/>
</dbReference>
<keyword evidence="11" id="KW-1185">Reference proteome</keyword>
<protein>
    <recommendedName>
        <fullName evidence="9">Protein zwilch</fullName>
    </recommendedName>
</protein>
<dbReference type="AlphaFoldDB" id="A0AAN7PDA2"/>
<comment type="function">
    <text evidence="9">Essential component of the mitotic checkpoint, which prevents cells from prematurely exiting mitosis. Required for the assembly of the dynein-dynactin and MAD1-MAD2 complexes onto kinetochores. Its function related to the spindle assembly machinery is proposed to depend on its association in the mitotic RZZ complex.</text>
</comment>
<keyword evidence="7 9" id="KW-0131">Cell cycle</keyword>
<comment type="similarity">
    <text evidence="2 9">Belongs to the ZWILCH family.</text>
</comment>
<comment type="caution">
    <text evidence="10">The sequence shown here is derived from an EMBL/GenBank/DDBJ whole genome shotgun (WGS) entry which is preliminary data.</text>
</comment>
<evidence type="ECO:0000313" key="11">
    <source>
        <dbReference type="Proteomes" id="UP001353858"/>
    </source>
</evidence>
<sequence>MDISNDIVVKHTKLPKYLGDLFDIEQEVILVCGKKKGDSYETCNFNNLNTSKCNLTGTPLEVDLDGDVSIVVRHSRGQREDKELVPVKLCQARMFINNHNLNTKVESKYDTIVCICDGTDKQCTLVLMSSLSNRWFNRTTVCALDCVSLSYISNNFDTMQKYHISNCEPGSIKVQPQLSCLYEFYGYHLNDYDLEDDVSTIGSVFLDCSWNTLQFDVAEHKSQINLMLQVVVGHKISSMFHLYQDLEFLQKCLTELSNINNIETAKLAVNPKEDYEIFDSITDILNTVHTIKFQVCESNIFEARHDFNFTDKLWNTLKYCENTITLKQCFSILFDKIESGHLKIQILEDDKNTIIGETVHCIFSNRMLIPHLSYKQCLELLVDLGVQKLKKSYLHIIKSCDSNIATEYQEKWNKIFPTAKEKKFCIIELPISEEFSKAQFLFRTHILMEFLQLTESCQMENVKKKVLKPAFDKYLMEPIPNTFFNIKTKRLCDLKVPLTFDDISILLSSNKPSMWKMKLATSSNRSSVTTVFYYSKKPIFPATIYNYGDDLNETAKEEKFYAVRLETYSNKGHY</sequence>
<comment type="subcellular location">
    <subcellularLocation>
        <location evidence="1 9">Chromosome</location>
        <location evidence="1 9">Centromere</location>
        <location evidence="1 9">Kinetochore</location>
    </subcellularLocation>
</comment>
<dbReference type="GO" id="GO:1990423">
    <property type="term" value="C:RZZ complex"/>
    <property type="evidence" value="ECO:0007669"/>
    <property type="project" value="UniProtKB-UniRule"/>
</dbReference>
<evidence type="ECO:0000256" key="6">
    <source>
        <dbReference type="ARBA" id="ARBA00022838"/>
    </source>
</evidence>
<evidence type="ECO:0000256" key="4">
    <source>
        <dbReference type="ARBA" id="ARBA00022618"/>
    </source>
</evidence>
<evidence type="ECO:0000313" key="10">
    <source>
        <dbReference type="EMBL" id="KAK4882834.1"/>
    </source>
</evidence>